<feature type="signal peptide" evidence="2">
    <location>
        <begin position="1"/>
        <end position="18"/>
    </location>
</feature>
<proteinExistence type="predicted"/>
<dbReference type="AlphaFoldDB" id="A0A931LQF6"/>
<evidence type="ECO:0000313" key="3">
    <source>
        <dbReference type="EMBL" id="MBI1755573.1"/>
    </source>
</evidence>
<reference evidence="3" key="1">
    <citation type="submission" date="2020-07" db="EMBL/GenBank/DDBJ databases">
        <title>Huge and variable diversity of episymbiotic CPR bacteria and DPANN archaea in groundwater ecosystems.</title>
        <authorList>
            <person name="He C.Y."/>
            <person name="Keren R."/>
            <person name="Whittaker M."/>
            <person name="Farag I.F."/>
            <person name="Doudna J."/>
            <person name="Cate J.H.D."/>
            <person name="Banfield J.F."/>
        </authorList>
    </citation>
    <scope>NUCLEOTIDE SEQUENCE</scope>
    <source>
        <strain evidence="3">NC_groundwater_17_Pr7_B-0.1um_64_12</strain>
    </source>
</reference>
<keyword evidence="2" id="KW-0732">Signal</keyword>
<protein>
    <submittedName>
        <fullName evidence="3">Uncharacterized protein</fullName>
    </submittedName>
</protein>
<dbReference type="Proteomes" id="UP000727962">
    <property type="component" value="Unassembled WGS sequence"/>
</dbReference>
<feature type="region of interest" description="Disordered" evidence="1">
    <location>
        <begin position="118"/>
        <end position="156"/>
    </location>
</feature>
<gene>
    <name evidence="3" type="ORF">HYR64_00510</name>
</gene>
<feature type="chain" id="PRO_5036783106" evidence="2">
    <location>
        <begin position="19"/>
        <end position="156"/>
    </location>
</feature>
<comment type="caution">
    <text evidence="3">The sequence shown here is derived from an EMBL/GenBank/DDBJ whole genome shotgun (WGS) entry which is preliminary data.</text>
</comment>
<dbReference type="EMBL" id="JACOSL010000003">
    <property type="protein sequence ID" value="MBI1755573.1"/>
    <property type="molecule type" value="Genomic_DNA"/>
</dbReference>
<organism evidence="3 4">
    <name type="scientific">Fimbriimonas ginsengisoli</name>
    <dbReference type="NCBI Taxonomy" id="1005039"/>
    <lineage>
        <taxon>Bacteria</taxon>
        <taxon>Bacillati</taxon>
        <taxon>Armatimonadota</taxon>
        <taxon>Fimbriimonadia</taxon>
        <taxon>Fimbriimonadales</taxon>
        <taxon>Fimbriimonadaceae</taxon>
        <taxon>Fimbriimonas</taxon>
    </lineage>
</organism>
<evidence type="ECO:0000256" key="2">
    <source>
        <dbReference type="SAM" id="SignalP"/>
    </source>
</evidence>
<evidence type="ECO:0000313" key="4">
    <source>
        <dbReference type="Proteomes" id="UP000727962"/>
    </source>
</evidence>
<accession>A0A931LQF6</accession>
<name>A0A931LQF6_FIMGI</name>
<feature type="region of interest" description="Disordered" evidence="1">
    <location>
        <begin position="32"/>
        <end position="76"/>
    </location>
</feature>
<evidence type="ECO:0000256" key="1">
    <source>
        <dbReference type="SAM" id="MobiDB-lite"/>
    </source>
</evidence>
<sequence length="156" mass="16000">MKTLIKPIVLGAAGLALAAGTLTLTLSSARAQQGDPYQGAPGRPEPPMGDMQRGEGQGQGMRRMGPGQMMGGPPPAAMIGDEAHLYVLLGDQVFKLSKHDLRVVAHAGLHAGMRPGAIPRGVKEIPPRFEGGGRTAPGDEPVGAPAERPGGSNSRS</sequence>